<organism evidence="1 2">
    <name type="scientific">Dermatophagoides farinae</name>
    <name type="common">American house dust mite</name>
    <dbReference type="NCBI Taxonomy" id="6954"/>
    <lineage>
        <taxon>Eukaryota</taxon>
        <taxon>Metazoa</taxon>
        <taxon>Ecdysozoa</taxon>
        <taxon>Arthropoda</taxon>
        <taxon>Chelicerata</taxon>
        <taxon>Arachnida</taxon>
        <taxon>Acari</taxon>
        <taxon>Acariformes</taxon>
        <taxon>Sarcoptiformes</taxon>
        <taxon>Astigmata</taxon>
        <taxon>Psoroptidia</taxon>
        <taxon>Analgoidea</taxon>
        <taxon>Pyroglyphidae</taxon>
        <taxon>Dermatophagoidinae</taxon>
        <taxon>Dermatophagoides</taxon>
    </lineage>
</organism>
<name>A0A922ICP3_DERFA</name>
<gene>
    <name evidence="1" type="ORF">DERF_000364</name>
</gene>
<dbReference type="Proteomes" id="UP000790347">
    <property type="component" value="Unassembled WGS sequence"/>
</dbReference>
<evidence type="ECO:0000313" key="2">
    <source>
        <dbReference type="Proteomes" id="UP000790347"/>
    </source>
</evidence>
<protein>
    <submittedName>
        <fullName evidence="1">Uncharacterized protein</fullName>
    </submittedName>
</protein>
<reference evidence="1" key="2">
    <citation type="journal article" date="2022" name="Res Sq">
        <title>Comparative Genomics Reveals Insights into the Divergent Evolution of Astigmatic Mites and Household Pest Adaptations.</title>
        <authorList>
            <person name="Xiong Q."/>
            <person name="Wan A.T.-Y."/>
            <person name="Liu X.-Y."/>
            <person name="Fung C.S.-H."/>
            <person name="Xiao X."/>
            <person name="Malainual N."/>
            <person name="Hou J."/>
            <person name="Wang L."/>
            <person name="Wang M."/>
            <person name="Yang K."/>
            <person name="Cui Y."/>
            <person name="Leung E."/>
            <person name="Nong W."/>
            <person name="Shin S.-K."/>
            <person name="Au S."/>
            <person name="Jeong K.Y."/>
            <person name="Chew F.T."/>
            <person name="Hui J."/>
            <person name="Leung T.F."/>
            <person name="Tungtrongchitr A."/>
            <person name="Zhong N."/>
            <person name="Liu Z."/>
            <person name="Tsui S."/>
        </authorList>
    </citation>
    <scope>NUCLEOTIDE SEQUENCE</scope>
    <source>
        <strain evidence="1">Derf</strain>
        <tissue evidence="1">Whole organism</tissue>
    </source>
</reference>
<proteinExistence type="predicted"/>
<evidence type="ECO:0000313" key="1">
    <source>
        <dbReference type="EMBL" id="KAH9526263.1"/>
    </source>
</evidence>
<keyword evidence="2" id="KW-1185">Reference proteome</keyword>
<reference evidence="1" key="1">
    <citation type="submission" date="2013-05" db="EMBL/GenBank/DDBJ databases">
        <authorList>
            <person name="Yim A.K.Y."/>
            <person name="Chan T.F."/>
            <person name="Ji K.M."/>
            <person name="Liu X.Y."/>
            <person name="Zhou J.W."/>
            <person name="Li R.Q."/>
            <person name="Yang K.Y."/>
            <person name="Li J."/>
            <person name="Li M."/>
            <person name="Law P.T.W."/>
            <person name="Wu Y.L."/>
            <person name="Cai Z.L."/>
            <person name="Qin H."/>
            <person name="Bao Y."/>
            <person name="Leung R.K.K."/>
            <person name="Ng P.K.S."/>
            <person name="Zou J."/>
            <person name="Zhong X.J."/>
            <person name="Ran P.X."/>
            <person name="Zhong N.S."/>
            <person name="Liu Z.G."/>
            <person name="Tsui S.K.W."/>
        </authorList>
    </citation>
    <scope>NUCLEOTIDE SEQUENCE</scope>
    <source>
        <strain evidence="1">Derf</strain>
        <tissue evidence="1">Whole organism</tissue>
    </source>
</reference>
<comment type="caution">
    <text evidence="1">The sequence shown here is derived from an EMBL/GenBank/DDBJ whole genome shotgun (WGS) entry which is preliminary data.</text>
</comment>
<dbReference type="AlphaFoldDB" id="A0A922ICP3"/>
<sequence>MDVNQISFFGVRFFLLESPPSSSTYECGIWFWVPKPKPVEKKEHLTQRLPSCVAQIVRKDLINELN</sequence>
<accession>A0A922ICP3</accession>
<dbReference type="EMBL" id="ASGP02000001">
    <property type="protein sequence ID" value="KAH9526263.1"/>
    <property type="molecule type" value="Genomic_DNA"/>
</dbReference>